<keyword evidence="3 7" id="KW-0227">DNA damage</keyword>
<protein>
    <recommendedName>
        <fullName evidence="2 7">DNA repair protein RecO</fullName>
    </recommendedName>
    <alternativeName>
        <fullName evidence="6 7">Recombination protein O</fullName>
    </alternativeName>
</protein>
<evidence type="ECO:0000256" key="5">
    <source>
        <dbReference type="ARBA" id="ARBA00023204"/>
    </source>
</evidence>
<dbReference type="Pfam" id="PF11967">
    <property type="entry name" value="RecO_N"/>
    <property type="match status" value="1"/>
</dbReference>
<comment type="caution">
    <text evidence="9">The sequence shown here is derived from an EMBL/GenBank/DDBJ whole genome shotgun (WGS) entry which is preliminary data.</text>
</comment>
<comment type="similarity">
    <text evidence="1 7">Belongs to the RecO family.</text>
</comment>
<dbReference type="Gene3D" id="1.20.1440.120">
    <property type="entry name" value="Recombination protein O, C-terminal domain"/>
    <property type="match status" value="1"/>
</dbReference>
<proteinExistence type="inferred from homology"/>
<dbReference type="SUPFAM" id="SSF57863">
    <property type="entry name" value="ArfGap/RecO-like zinc finger"/>
    <property type="match status" value="1"/>
</dbReference>
<dbReference type="EMBL" id="JPMD01000001">
    <property type="protein sequence ID" value="KEZ88671.1"/>
    <property type="molecule type" value="Genomic_DNA"/>
</dbReference>
<evidence type="ECO:0000256" key="1">
    <source>
        <dbReference type="ARBA" id="ARBA00007452"/>
    </source>
</evidence>
<accession>A0A084JI87</accession>
<dbReference type="Pfam" id="PF02565">
    <property type="entry name" value="RecO_C"/>
    <property type="match status" value="1"/>
</dbReference>
<evidence type="ECO:0000256" key="3">
    <source>
        <dbReference type="ARBA" id="ARBA00022763"/>
    </source>
</evidence>
<dbReference type="HAMAP" id="MF_00201">
    <property type="entry name" value="RecO"/>
    <property type="match status" value="1"/>
</dbReference>
<reference evidence="9 10" key="1">
    <citation type="submission" date="2014-07" db="EMBL/GenBank/DDBJ databases">
        <title>Draft genome of Clostridium sulfidigenes 113A isolated from sediments associated with methane hydrate from Krishna Godavari basin.</title>
        <authorList>
            <person name="Honkalas V.S."/>
            <person name="Dabir A.P."/>
            <person name="Arora P."/>
            <person name="Dhakephalkar P.K."/>
        </authorList>
    </citation>
    <scope>NUCLEOTIDE SEQUENCE [LARGE SCALE GENOMIC DNA]</scope>
    <source>
        <strain evidence="9 10">113A</strain>
    </source>
</reference>
<evidence type="ECO:0000256" key="6">
    <source>
        <dbReference type="ARBA" id="ARBA00033409"/>
    </source>
</evidence>
<dbReference type="InterPro" id="IPR003717">
    <property type="entry name" value="RecO"/>
</dbReference>
<keyword evidence="5 7" id="KW-0234">DNA repair</keyword>
<gene>
    <name evidence="7" type="primary">recO</name>
    <name evidence="9" type="ORF">IO99_00360</name>
</gene>
<dbReference type="STRING" id="318464.IO99_00360"/>
<dbReference type="InterPro" id="IPR012340">
    <property type="entry name" value="NA-bd_OB-fold"/>
</dbReference>
<dbReference type="AlphaFoldDB" id="A0A084JI87"/>
<dbReference type="NCBIfam" id="TIGR00613">
    <property type="entry name" value="reco"/>
    <property type="match status" value="1"/>
</dbReference>
<evidence type="ECO:0000313" key="9">
    <source>
        <dbReference type="EMBL" id="KEZ88671.1"/>
    </source>
</evidence>
<dbReference type="SUPFAM" id="SSF50249">
    <property type="entry name" value="Nucleic acid-binding proteins"/>
    <property type="match status" value="1"/>
</dbReference>
<dbReference type="PANTHER" id="PTHR33991">
    <property type="entry name" value="DNA REPAIR PROTEIN RECO"/>
    <property type="match status" value="1"/>
</dbReference>
<dbReference type="InterPro" id="IPR037278">
    <property type="entry name" value="ARFGAP/RecO"/>
</dbReference>
<evidence type="ECO:0000256" key="7">
    <source>
        <dbReference type="HAMAP-Rule" id="MF_00201"/>
    </source>
</evidence>
<sequence>MNTIKTRGIVLKTQEYKENDKLLWIFTEEFGKVSVIAKGARKSKNRNFSNTLPFSFGEYVLYKGRTLYTLNEGRIIDSFQDILNDYDTLIYGSYFNELIDIAIEEGESHPIFIDLVKCFYLMRNKAIDLDLLARAFEVKVLKATGYGISLENCALCGNKINTADYISFQFYGGICNQCEKQYGTKVSAATYNGLKFLSKVELEKVGRLNLDMNTKEQIGKILETFISLNYRKKPNSLSLLKKF</sequence>
<dbReference type="GO" id="GO:0006310">
    <property type="term" value="P:DNA recombination"/>
    <property type="evidence" value="ECO:0007669"/>
    <property type="project" value="UniProtKB-UniRule"/>
</dbReference>
<evidence type="ECO:0000313" key="10">
    <source>
        <dbReference type="Proteomes" id="UP000028542"/>
    </source>
</evidence>
<comment type="function">
    <text evidence="7">Involved in DNA repair and RecF pathway recombination.</text>
</comment>
<evidence type="ECO:0000256" key="4">
    <source>
        <dbReference type="ARBA" id="ARBA00023172"/>
    </source>
</evidence>
<dbReference type="eggNOG" id="COG1381">
    <property type="taxonomic scope" value="Bacteria"/>
</dbReference>
<keyword evidence="10" id="KW-1185">Reference proteome</keyword>
<feature type="domain" description="DNA replication/recombination mediator RecO N-terminal" evidence="8">
    <location>
        <begin position="1"/>
        <end position="79"/>
    </location>
</feature>
<evidence type="ECO:0000259" key="8">
    <source>
        <dbReference type="Pfam" id="PF11967"/>
    </source>
</evidence>
<dbReference type="Proteomes" id="UP000028542">
    <property type="component" value="Unassembled WGS sequence"/>
</dbReference>
<dbReference type="GO" id="GO:0006302">
    <property type="term" value="P:double-strand break repair"/>
    <property type="evidence" value="ECO:0007669"/>
    <property type="project" value="TreeGrafter"/>
</dbReference>
<dbReference type="PANTHER" id="PTHR33991:SF1">
    <property type="entry name" value="DNA REPAIR PROTEIN RECO"/>
    <property type="match status" value="1"/>
</dbReference>
<dbReference type="Gene3D" id="2.40.50.140">
    <property type="entry name" value="Nucleic acid-binding proteins"/>
    <property type="match status" value="1"/>
</dbReference>
<name>A0A084JI87_9CLOT</name>
<dbReference type="RefSeq" id="WP_035128909.1">
    <property type="nucleotide sequence ID" value="NZ_JPMD01000001.1"/>
</dbReference>
<dbReference type="InterPro" id="IPR042242">
    <property type="entry name" value="RecO_C"/>
</dbReference>
<organism evidence="9 10">
    <name type="scientific">Clostridium sulfidigenes</name>
    <dbReference type="NCBI Taxonomy" id="318464"/>
    <lineage>
        <taxon>Bacteria</taxon>
        <taxon>Bacillati</taxon>
        <taxon>Bacillota</taxon>
        <taxon>Clostridia</taxon>
        <taxon>Eubacteriales</taxon>
        <taxon>Clostridiaceae</taxon>
        <taxon>Clostridium</taxon>
    </lineage>
</organism>
<keyword evidence="4 7" id="KW-0233">DNA recombination</keyword>
<evidence type="ECO:0000256" key="2">
    <source>
        <dbReference type="ARBA" id="ARBA00021310"/>
    </source>
</evidence>
<dbReference type="InterPro" id="IPR022572">
    <property type="entry name" value="DNA_rep/recomb_RecO_N"/>
</dbReference>
<dbReference type="GO" id="GO:0043590">
    <property type="term" value="C:bacterial nucleoid"/>
    <property type="evidence" value="ECO:0007669"/>
    <property type="project" value="TreeGrafter"/>
</dbReference>